<dbReference type="EMBL" id="JATAAI010000027">
    <property type="protein sequence ID" value="KAK1737017.1"/>
    <property type="molecule type" value="Genomic_DNA"/>
</dbReference>
<evidence type="ECO:0000313" key="4">
    <source>
        <dbReference type="Proteomes" id="UP001224775"/>
    </source>
</evidence>
<name>A0AAD8Y0Z3_9STRA</name>
<feature type="coiled-coil region" evidence="1">
    <location>
        <begin position="231"/>
        <end position="279"/>
    </location>
</feature>
<feature type="region of interest" description="Disordered" evidence="2">
    <location>
        <begin position="72"/>
        <end position="102"/>
    </location>
</feature>
<dbReference type="Proteomes" id="UP001224775">
    <property type="component" value="Unassembled WGS sequence"/>
</dbReference>
<sequence>MMILSAASCLTYEYPIYAGYAHPLSPLLSSPLHFIFIGRSKAPSQNTIMELSPKSMAQAAYEDAVANMSNGQYGGSDGDHGHGGGNVEKINRGGESAESAKQRDETLLFNTSLTNNAVNMQHDEKAMSSRIEDIWRSSSSGTVDTKITQTMETILTEIDGLVGLGLGAFSALDTTRRQLGQSKELAENRDREAKRLHAIDEQSRSTLSNLLRVVESSKEEARDSSRSAQVEARLRQNVNTLRDERDKAISENAANRRKLSLQEEELRLTKSKLSRVQQEKISIERDSRVAISLARSLDNSNSNDASYYKRKVNELSDKLQSAHEELRQLRGKKQRNSY</sequence>
<evidence type="ECO:0000313" key="3">
    <source>
        <dbReference type="EMBL" id="KAK1737017.1"/>
    </source>
</evidence>
<gene>
    <name evidence="3" type="ORF">QTG54_012462</name>
</gene>
<comment type="caution">
    <text evidence="3">The sequence shown here is derived from an EMBL/GenBank/DDBJ whole genome shotgun (WGS) entry which is preliminary data.</text>
</comment>
<dbReference type="AlphaFoldDB" id="A0AAD8Y0Z3"/>
<evidence type="ECO:0000256" key="2">
    <source>
        <dbReference type="SAM" id="MobiDB-lite"/>
    </source>
</evidence>
<protein>
    <submittedName>
        <fullName evidence="3">Uncharacterized protein</fullName>
    </submittedName>
</protein>
<proteinExistence type="predicted"/>
<reference evidence="3" key="1">
    <citation type="submission" date="2023-06" db="EMBL/GenBank/DDBJ databases">
        <title>Survivors Of The Sea: Transcriptome response of Skeletonema marinoi to long-term dormancy.</title>
        <authorList>
            <person name="Pinder M.I.M."/>
            <person name="Kourtchenko O."/>
            <person name="Robertson E.K."/>
            <person name="Larsson T."/>
            <person name="Maumus F."/>
            <person name="Osuna-Cruz C.M."/>
            <person name="Vancaester E."/>
            <person name="Stenow R."/>
            <person name="Vandepoele K."/>
            <person name="Ploug H."/>
            <person name="Bruchert V."/>
            <person name="Godhe A."/>
            <person name="Topel M."/>
        </authorList>
    </citation>
    <scope>NUCLEOTIDE SEQUENCE</scope>
    <source>
        <strain evidence="3">R05AC</strain>
    </source>
</reference>
<accession>A0AAD8Y0Z3</accession>
<feature type="coiled-coil region" evidence="1">
    <location>
        <begin position="305"/>
        <end position="332"/>
    </location>
</feature>
<keyword evidence="1" id="KW-0175">Coiled coil</keyword>
<keyword evidence="4" id="KW-1185">Reference proteome</keyword>
<organism evidence="3 4">
    <name type="scientific">Skeletonema marinoi</name>
    <dbReference type="NCBI Taxonomy" id="267567"/>
    <lineage>
        <taxon>Eukaryota</taxon>
        <taxon>Sar</taxon>
        <taxon>Stramenopiles</taxon>
        <taxon>Ochrophyta</taxon>
        <taxon>Bacillariophyta</taxon>
        <taxon>Coscinodiscophyceae</taxon>
        <taxon>Thalassiosirophycidae</taxon>
        <taxon>Thalassiosirales</taxon>
        <taxon>Skeletonemataceae</taxon>
        <taxon>Skeletonema</taxon>
        <taxon>Skeletonema marinoi-dohrnii complex</taxon>
    </lineage>
</organism>
<evidence type="ECO:0000256" key="1">
    <source>
        <dbReference type="SAM" id="Coils"/>
    </source>
</evidence>